<feature type="domain" description="B box-type" evidence="3">
    <location>
        <begin position="97"/>
        <end position="136"/>
    </location>
</feature>
<dbReference type="Pfam" id="PF00643">
    <property type="entry name" value="zf-B_box"/>
    <property type="match status" value="1"/>
</dbReference>
<evidence type="ECO:0000256" key="1">
    <source>
        <dbReference type="PROSITE-ProRule" id="PRU00024"/>
    </source>
</evidence>
<gene>
    <name evidence="4" type="ORF">RND81_10G152500</name>
</gene>
<dbReference type="SUPFAM" id="SSF57845">
    <property type="entry name" value="B-box zinc-binding domain"/>
    <property type="match status" value="1"/>
</dbReference>
<dbReference type="Gene3D" id="3.30.160.60">
    <property type="entry name" value="Classic Zinc Finger"/>
    <property type="match status" value="1"/>
</dbReference>
<organism evidence="4 5">
    <name type="scientific">Saponaria officinalis</name>
    <name type="common">Common soapwort</name>
    <name type="synonym">Lychnis saponaria</name>
    <dbReference type="NCBI Taxonomy" id="3572"/>
    <lineage>
        <taxon>Eukaryota</taxon>
        <taxon>Viridiplantae</taxon>
        <taxon>Streptophyta</taxon>
        <taxon>Embryophyta</taxon>
        <taxon>Tracheophyta</taxon>
        <taxon>Spermatophyta</taxon>
        <taxon>Magnoliopsida</taxon>
        <taxon>eudicotyledons</taxon>
        <taxon>Gunneridae</taxon>
        <taxon>Pentapetalae</taxon>
        <taxon>Caryophyllales</taxon>
        <taxon>Caryophyllaceae</taxon>
        <taxon>Caryophylleae</taxon>
        <taxon>Saponaria</taxon>
    </lineage>
</organism>
<dbReference type="Proteomes" id="UP001443914">
    <property type="component" value="Unassembled WGS sequence"/>
</dbReference>
<evidence type="ECO:0000313" key="5">
    <source>
        <dbReference type="Proteomes" id="UP001443914"/>
    </source>
</evidence>
<dbReference type="Pfam" id="PF04640">
    <property type="entry name" value="PLATZ"/>
    <property type="match status" value="1"/>
</dbReference>
<protein>
    <recommendedName>
        <fullName evidence="3">B box-type domain-containing protein</fullName>
    </recommendedName>
</protein>
<evidence type="ECO:0000256" key="2">
    <source>
        <dbReference type="SAM" id="MobiDB-lite"/>
    </source>
</evidence>
<comment type="caution">
    <text evidence="4">The sequence shown here is derived from an EMBL/GenBank/DDBJ whole genome shotgun (WGS) entry which is preliminary data.</text>
</comment>
<dbReference type="InterPro" id="IPR006734">
    <property type="entry name" value="PLATZ"/>
</dbReference>
<dbReference type="PANTHER" id="PTHR31065">
    <property type="entry name" value="PLATZ TRANSCRIPTION FACTOR FAMILY PROTEIN"/>
    <property type="match status" value="1"/>
</dbReference>
<proteinExistence type="predicted"/>
<dbReference type="GO" id="GO:0008270">
    <property type="term" value="F:zinc ion binding"/>
    <property type="evidence" value="ECO:0007669"/>
    <property type="project" value="UniProtKB-KW"/>
</dbReference>
<dbReference type="AlphaFoldDB" id="A0AAW1I4T6"/>
<evidence type="ECO:0000313" key="4">
    <source>
        <dbReference type="EMBL" id="KAK9683605.1"/>
    </source>
</evidence>
<keyword evidence="1" id="KW-0862">Zinc</keyword>
<dbReference type="EMBL" id="JBDFQZ010000010">
    <property type="protein sequence ID" value="KAK9683605.1"/>
    <property type="molecule type" value="Genomic_DNA"/>
</dbReference>
<reference evidence="4" key="1">
    <citation type="submission" date="2024-03" db="EMBL/GenBank/DDBJ databases">
        <title>WGS assembly of Saponaria officinalis var. Norfolk2.</title>
        <authorList>
            <person name="Jenkins J."/>
            <person name="Shu S."/>
            <person name="Grimwood J."/>
            <person name="Barry K."/>
            <person name="Goodstein D."/>
            <person name="Schmutz J."/>
            <person name="Leebens-Mack J."/>
            <person name="Osbourn A."/>
        </authorList>
    </citation>
    <scope>NUCLEOTIDE SEQUENCE [LARGE SCALE GENOMIC DNA]</scope>
    <source>
        <strain evidence="4">JIC</strain>
    </source>
</reference>
<dbReference type="InterPro" id="IPR000315">
    <property type="entry name" value="Znf_B-box"/>
</dbReference>
<sequence>MLGYEVKKKAGPWQMNGCGKTTAFVALGTSDRIYDKMDSSLSSGMSFEGNPKVSLKLSLAIEKDPEIQSEQNGQGELRKLEPEWLENFFKRTFFLPCSEHTVRRNELNKYCIDCDASLCQFCVSVASHDDHRLLKIYRHVYKDVVPLDEIEQHVDCSEIQPYRCNKQLVIALTPLPHSGSKTSDDEATCLICKRKLIEYDIYSYCSIACKVEAFTKKENDDSPPFLSLDYLVENGKEESQVKKPTVNQAAKNANQGSELKKTAVVQPVEKEGIVLKRKTPGEPEPEMKMLAFDQLVQTANQPPPVVNFRTRKRKGTPRRSPFF</sequence>
<feature type="region of interest" description="Disordered" evidence="2">
    <location>
        <begin position="301"/>
        <end position="323"/>
    </location>
</feature>
<keyword evidence="1" id="KW-0863">Zinc-finger</keyword>
<keyword evidence="1" id="KW-0479">Metal-binding</keyword>
<accession>A0AAW1I4T6</accession>
<dbReference type="PROSITE" id="PS50119">
    <property type="entry name" value="ZF_BBOX"/>
    <property type="match status" value="1"/>
</dbReference>
<dbReference type="PANTHER" id="PTHR31065:SF9">
    <property type="entry name" value="TRANSCRIPTION FACTOR FAMILY PROTEIN, PUTATIVE-RELATED"/>
    <property type="match status" value="1"/>
</dbReference>
<keyword evidence="5" id="KW-1185">Reference proteome</keyword>
<evidence type="ECO:0000259" key="3">
    <source>
        <dbReference type="PROSITE" id="PS50119"/>
    </source>
</evidence>
<name>A0AAW1I4T6_SAPOF</name>